<sequence length="181" mass="20325">MAVALSEAQLREIEAANANGLTSQELVRVFSDHRVRFSEANLRRYVQLGLVPRSRRIGQKGKHQGSRGVYPIRAVRRINLIKKLMAERYTLEEIQSKFLAFQDDIETLDEATEKLVEGFEGRILELPAGPRRERLFTELDGLKRVAAELLGAVQRLEKLLIPASGARRPRGGGVADPTELL</sequence>
<evidence type="ECO:0000259" key="1">
    <source>
        <dbReference type="Pfam" id="PF13411"/>
    </source>
</evidence>
<organism evidence="2 3">
    <name type="scientific">Enhygromyxa salina</name>
    <dbReference type="NCBI Taxonomy" id="215803"/>
    <lineage>
        <taxon>Bacteria</taxon>
        <taxon>Pseudomonadati</taxon>
        <taxon>Myxococcota</taxon>
        <taxon>Polyangia</taxon>
        <taxon>Nannocystales</taxon>
        <taxon>Nannocystaceae</taxon>
        <taxon>Enhygromyxa</taxon>
    </lineage>
</organism>
<evidence type="ECO:0000313" key="2">
    <source>
        <dbReference type="EMBL" id="PRP91033.1"/>
    </source>
</evidence>
<dbReference type="InterPro" id="IPR009061">
    <property type="entry name" value="DNA-bd_dom_put_sf"/>
</dbReference>
<comment type="caution">
    <text evidence="2">The sequence shown here is derived from an EMBL/GenBank/DDBJ whole genome shotgun (WGS) entry which is preliminary data.</text>
</comment>
<dbReference type="Proteomes" id="UP000237968">
    <property type="component" value="Unassembled WGS sequence"/>
</dbReference>
<dbReference type="GO" id="GO:0003677">
    <property type="term" value="F:DNA binding"/>
    <property type="evidence" value="ECO:0007669"/>
    <property type="project" value="InterPro"/>
</dbReference>
<protein>
    <recommendedName>
        <fullName evidence="1">HTH merR-type domain-containing protein</fullName>
    </recommendedName>
</protein>
<proteinExistence type="predicted"/>
<feature type="domain" description="HTH merR-type" evidence="1">
    <location>
        <begin position="35"/>
        <end position="95"/>
    </location>
</feature>
<dbReference type="AlphaFoldDB" id="A0A2S9XDV0"/>
<dbReference type="Pfam" id="PF13411">
    <property type="entry name" value="MerR_1"/>
    <property type="match status" value="1"/>
</dbReference>
<evidence type="ECO:0000313" key="3">
    <source>
        <dbReference type="Proteomes" id="UP000237968"/>
    </source>
</evidence>
<accession>A0A2S9XDV0</accession>
<dbReference type="EMBL" id="PVNK01000261">
    <property type="protein sequence ID" value="PRP91033.1"/>
    <property type="molecule type" value="Genomic_DNA"/>
</dbReference>
<name>A0A2S9XDV0_9BACT</name>
<keyword evidence="3" id="KW-1185">Reference proteome</keyword>
<dbReference type="GO" id="GO:0006355">
    <property type="term" value="P:regulation of DNA-templated transcription"/>
    <property type="evidence" value="ECO:0007669"/>
    <property type="project" value="InterPro"/>
</dbReference>
<gene>
    <name evidence="2" type="ORF">ENSA5_59460</name>
</gene>
<dbReference type="RefSeq" id="WP_106395137.1">
    <property type="nucleotide sequence ID" value="NZ_PVNK01000261.1"/>
</dbReference>
<dbReference type="InterPro" id="IPR000551">
    <property type="entry name" value="MerR-type_HTH_dom"/>
</dbReference>
<reference evidence="2 3" key="1">
    <citation type="submission" date="2018-03" db="EMBL/GenBank/DDBJ databases">
        <title>Draft Genome Sequences of the Obligatory Marine Myxobacteria Enhygromyxa salina SWB005.</title>
        <authorList>
            <person name="Poehlein A."/>
            <person name="Moghaddam J.A."/>
            <person name="Harms H."/>
            <person name="Alanjari M."/>
            <person name="Koenig G.M."/>
            <person name="Daniel R."/>
            <person name="Schaeberle T.F."/>
        </authorList>
    </citation>
    <scope>NUCLEOTIDE SEQUENCE [LARGE SCALE GENOMIC DNA]</scope>
    <source>
        <strain evidence="2 3">SWB005</strain>
    </source>
</reference>
<dbReference type="Gene3D" id="1.10.1660.10">
    <property type="match status" value="1"/>
</dbReference>
<dbReference type="SUPFAM" id="SSF46955">
    <property type="entry name" value="Putative DNA-binding domain"/>
    <property type="match status" value="1"/>
</dbReference>
<dbReference type="OrthoDB" id="5381590at2"/>